<dbReference type="Proteomes" id="UP001303211">
    <property type="component" value="Chromosome"/>
</dbReference>
<dbReference type="InterPro" id="IPR029069">
    <property type="entry name" value="HotDog_dom_sf"/>
</dbReference>
<dbReference type="SUPFAM" id="SSF54637">
    <property type="entry name" value="Thioesterase/thiol ester dehydrase-isomerase"/>
    <property type="match status" value="1"/>
</dbReference>
<proteinExistence type="predicted"/>
<dbReference type="EMBL" id="CP136921">
    <property type="protein sequence ID" value="WOO31516.1"/>
    <property type="molecule type" value="Genomic_DNA"/>
</dbReference>
<sequence length="154" mass="16739">MSTAPMGPAELADMTGQEIGVSSWIEVGQRRIDEFAHCTEDRQWIHVDVERAARESPAGGTIAHGYLTLALLAPTGMEILVPRVRAKQILNYGFDKVRFLAPVLAGKRVRNRIKLAAAEDKGGGRWLLSLENTVEIEGSDKPALVATTLAMVFG</sequence>
<keyword evidence="3" id="KW-1185">Reference proteome</keyword>
<evidence type="ECO:0000259" key="1">
    <source>
        <dbReference type="Pfam" id="PF01575"/>
    </source>
</evidence>
<gene>
    <name evidence="2" type="ORF">P4826_13995</name>
</gene>
<organism evidence="2 3">
    <name type="scientific">Diaphorobacter limosus</name>
    <dbReference type="NCBI Taxonomy" id="3036128"/>
    <lineage>
        <taxon>Bacteria</taxon>
        <taxon>Pseudomonadati</taxon>
        <taxon>Pseudomonadota</taxon>
        <taxon>Betaproteobacteria</taxon>
        <taxon>Burkholderiales</taxon>
        <taxon>Comamonadaceae</taxon>
        <taxon>Diaphorobacter</taxon>
    </lineage>
</organism>
<dbReference type="Gene3D" id="3.10.129.10">
    <property type="entry name" value="Hotdog Thioesterase"/>
    <property type="match status" value="1"/>
</dbReference>
<accession>A0ABZ0J007</accession>
<reference evidence="2 3" key="1">
    <citation type="submission" date="2023-03" db="EMBL/GenBank/DDBJ databases">
        <title>Diaphorobacter basophil sp. nov., isolated from a sewage-treatment plant.</title>
        <authorList>
            <person name="Yang K."/>
        </authorList>
    </citation>
    <scope>NUCLEOTIDE SEQUENCE [LARGE SCALE GENOMIC DNA]</scope>
    <source>
        <strain evidence="2 3">Y-1</strain>
    </source>
</reference>
<dbReference type="RefSeq" id="WP_317700995.1">
    <property type="nucleotide sequence ID" value="NZ_CP136921.1"/>
</dbReference>
<dbReference type="InterPro" id="IPR039375">
    <property type="entry name" value="NodN-like"/>
</dbReference>
<feature type="domain" description="MaoC-like" evidence="1">
    <location>
        <begin position="14"/>
        <end position="118"/>
    </location>
</feature>
<evidence type="ECO:0000313" key="3">
    <source>
        <dbReference type="Proteomes" id="UP001303211"/>
    </source>
</evidence>
<evidence type="ECO:0000313" key="2">
    <source>
        <dbReference type="EMBL" id="WOO31516.1"/>
    </source>
</evidence>
<dbReference type="PANTHER" id="PTHR42993:SF1">
    <property type="entry name" value="MAOC-LIKE DEHYDRATASE DOMAIN-CONTAINING PROTEIN"/>
    <property type="match status" value="1"/>
</dbReference>
<protein>
    <submittedName>
        <fullName evidence="2">MaoC family dehydratase</fullName>
    </submittedName>
</protein>
<name>A0ABZ0J007_9BURK</name>
<dbReference type="Pfam" id="PF01575">
    <property type="entry name" value="MaoC_dehydratas"/>
    <property type="match status" value="1"/>
</dbReference>
<dbReference type="CDD" id="cd03450">
    <property type="entry name" value="NodN"/>
    <property type="match status" value="1"/>
</dbReference>
<dbReference type="InterPro" id="IPR002539">
    <property type="entry name" value="MaoC-like_dom"/>
</dbReference>
<dbReference type="PANTHER" id="PTHR42993">
    <property type="entry name" value="MAOC-LIKE DEHYDRATASE DOMAIN-CONTAINING PROTEIN"/>
    <property type="match status" value="1"/>
</dbReference>